<keyword evidence="3" id="KW-0378">Hydrolase</keyword>
<feature type="domain" description="MPN" evidence="6">
    <location>
        <begin position="32"/>
        <end position="156"/>
    </location>
</feature>
<protein>
    <submittedName>
        <fullName evidence="7">DNA repair protein</fullName>
    </submittedName>
</protein>
<dbReference type="CDD" id="cd08071">
    <property type="entry name" value="MPN_DUF2466"/>
    <property type="match status" value="1"/>
</dbReference>
<evidence type="ECO:0000256" key="5">
    <source>
        <dbReference type="ARBA" id="ARBA00023049"/>
    </source>
</evidence>
<accession>A0A4R5V7F2</accession>
<evidence type="ECO:0000313" key="8">
    <source>
        <dbReference type="Proteomes" id="UP000295438"/>
    </source>
</evidence>
<evidence type="ECO:0000256" key="2">
    <source>
        <dbReference type="ARBA" id="ARBA00022723"/>
    </source>
</evidence>
<comment type="caution">
    <text evidence="7">The sequence shown here is derived from an EMBL/GenBank/DDBJ whole genome shotgun (WGS) entry which is preliminary data.</text>
</comment>
<dbReference type="Gene3D" id="3.40.140.10">
    <property type="entry name" value="Cytidine Deaminase, domain 2"/>
    <property type="match status" value="1"/>
</dbReference>
<dbReference type="PANTHER" id="PTHR30471">
    <property type="entry name" value="DNA REPAIR PROTEIN RADC"/>
    <property type="match status" value="1"/>
</dbReference>
<organism evidence="7 8">
    <name type="scientific">Algoriphagus formosus</name>
    <dbReference type="NCBI Taxonomy" id="2007308"/>
    <lineage>
        <taxon>Bacteria</taxon>
        <taxon>Pseudomonadati</taxon>
        <taxon>Bacteroidota</taxon>
        <taxon>Cytophagia</taxon>
        <taxon>Cytophagales</taxon>
        <taxon>Cyclobacteriaceae</taxon>
        <taxon>Algoriphagus</taxon>
    </lineage>
</organism>
<keyword evidence="4" id="KW-0862">Zinc</keyword>
<dbReference type="GO" id="GO:0046872">
    <property type="term" value="F:metal ion binding"/>
    <property type="evidence" value="ECO:0007669"/>
    <property type="project" value="UniProtKB-KW"/>
</dbReference>
<gene>
    <name evidence="7" type="ORF">E1898_04750</name>
</gene>
<dbReference type="Proteomes" id="UP000295438">
    <property type="component" value="Unassembled WGS sequence"/>
</dbReference>
<keyword evidence="5" id="KW-0482">Metalloprotease</keyword>
<dbReference type="InterPro" id="IPR025657">
    <property type="entry name" value="RadC_JAB"/>
</dbReference>
<dbReference type="PROSITE" id="PS50249">
    <property type="entry name" value="MPN"/>
    <property type="match status" value="1"/>
</dbReference>
<dbReference type="GO" id="GO:0008237">
    <property type="term" value="F:metallopeptidase activity"/>
    <property type="evidence" value="ECO:0007669"/>
    <property type="project" value="UniProtKB-KW"/>
</dbReference>
<dbReference type="RefSeq" id="WP_100630033.1">
    <property type="nucleotide sequence ID" value="NZ_SMUW01000028.1"/>
</dbReference>
<evidence type="ECO:0000256" key="3">
    <source>
        <dbReference type="ARBA" id="ARBA00022801"/>
    </source>
</evidence>
<dbReference type="GO" id="GO:0006508">
    <property type="term" value="P:proteolysis"/>
    <property type="evidence" value="ECO:0007669"/>
    <property type="project" value="UniProtKB-KW"/>
</dbReference>
<keyword evidence="2" id="KW-0479">Metal-binding</keyword>
<reference evidence="7 8" key="1">
    <citation type="submission" date="2019-03" db="EMBL/GenBank/DDBJ databases">
        <title>Algoriphagus aquimaris sp. nov., isolated form marine sediment in Pohang, Korea.</title>
        <authorList>
            <person name="Kim J."/>
            <person name="Yoon S.-H."/>
            <person name="Lee S.-S."/>
        </authorList>
    </citation>
    <scope>NUCLEOTIDE SEQUENCE [LARGE SCALE GENOMIC DNA]</scope>
    <source>
        <strain evidence="7 8">F21</strain>
    </source>
</reference>
<evidence type="ECO:0000313" key="7">
    <source>
        <dbReference type="EMBL" id="TDK47988.1"/>
    </source>
</evidence>
<dbReference type="AlphaFoldDB" id="A0A4R5V7F2"/>
<sequence>MEALREKIDLGTVAEITIGYSSKVRASDRPKVTCSRQVYQVFLEFWNQDRIELVEDFHLMLLSRANRVLGICTISSGGTSGTVVDAKVVFATALKANASSMIVAHNHPSGNLIPSEQDSRLTKRLTEIGRALDLPLLDHVIVTNEGYYSFADEGVL</sequence>
<dbReference type="InterPro" id="IPR037518">
    <property type="entry name" value="MPN"/>
</dbReference>
<dbReference type="PANTHER" id="PTHR30471:SF3">
    <property type="entry name" value="UPF0758 PROTEIN YEES-RELATED"/>
    <property type="match status" value="1"/>
</dbReference>
<dbReference type="InterPro" id="IPR020891">
    <property type="entry name" value="UPF0758_CS"/>
</dbReference>
<evidence type="ECO:0000259" key="6">
    <source>
        <dbReference type="PROSITE" id="PS50249"/>
    </source>
</evidence>
<dbReference type="InterPro" id="IPR001405">
    <property type="entry name" value="UPF0758"/>
</dbReference>
<dbReference type="EMBL" id="SMUW01000028">
    <property type="protein sequence ID" value="TDK47988.1"/>
    <property type="molecule type" value="Genomic_DNA"/>
</dbReference>
<keyword evidence="8" id="KW-1185">Reference proteome</keyword>
<evidence type="ECO:0000256" key="4">
    <source>
        <dbReference type="ARBA" id="ARBA00022833"/>
    </source>
</evidence>
<name>A0A4R5V7F2_9BACT</name>
<dbReference type="PROSITE" id="PS01302">
    <property type="entry name" value="UPF0758"/>
    <property type="match status" value="1"/>
</dbReference>
<evidence type="ECO:0000256" key="1">
    <source>
        <dbReference type="ARBA" id="ARBA00022670"/>
    </source>
</evidence>
<dbReference type="Pfam" id="PF04002">
    <property type="entry name" value="RadC"/>
    <property type="match status" value="1"/>
</dbReference>
<proteinExistence type="predicted"/>
<keyword evidence="1" id="KW-0645">Protease</keyword>